<evidence type="ECO:0008006" key="5">
    <source>
        <dbReference type="Google" id="ProtNLM"/>
    </source>
</evidence>
<sequence>MARSTTTTTTTKTSSAPDATARRPALTRRRDGGTVCGFIGGDAAFPATCIAGSHCALDVSHGVVGCCPDDGPCATGVFTGCVDAHSGPQSVSDPYVFTCSAGGDVCYRNLFEGGFYQFGCGTGSHLATSVATSPPDGMAGLAIARVTLAMTEPVRAFVTPVEVGASVTPSFATSSASDTTSLAKAADDPTSSPAFGPVSAPPRGSSTSPSGAVIGGIIGGVFGLGLLLAAIIFVCCRRRRRSMERVNNHHNDNNTNNNNKHNNDMTQDDDVDNTYEHKPLTHDTPRPPHALSPDTHNFTGCGTGAYKGGVVVTTGGTPLRDINGGSHDPGPHPLVVDGSAWDSPRPAPPRPDETIEMESAAAYPGLRRKGGGALWQQNRWI</sequence>
<feature type="transmembrane region" description="Helical" evidence="2">
    <location>
        <begin position="212"/>
        <end position="235"/>
    </location>
</feature>
<protein>
    <recommendedName>
        <fullName evidence="5">Mid2 domain-containing protein</fullName>
    </recommendedName>
</protein>
<accession>A0A2C5Z353</accession>
<keyword evidence="2" id="KW-1133">Transmembrane helix</keyword>
<feature type="compositionally biased region" description="Low complexity" evidence="1">
    <location>
        <begin position="1"/>
        <end position="24"/>
    </location>
</feature>
<feature type="region of interest" description="Disordered" evidence="1">
    <location>
        <begin position="1"/>
        <end position="27"/>
    </location>
</feature>
<keyword evidence="2" id="KW-0472">Membrane</keyword>
<feature type="region of interest" description="Disordered" evidence="1">
    <location>
        <begin position="246"/>
        <end position="289"/>
    </location>
</feature>
<evidence type="ECO:0000313" key="4">
    <source>
        <dbReference type="Proteomes" id="UP000226431"/>
    </source>
</evidence>
<evidence type="ECO:0000256" key="2">
    <source>
        <dbReference type="SAM" id="Phobius"/>
    </source>
</evidence>
<dbReference type="STRING" id="2004952.A0A2C5Z353"/>
<dbReference type="EMBL" id="NJES01000318">
    <property type="protein sequence ID" value="PHH73784.1"/>
    <property type="molecule type" value="Genomic_DNA"/>
</dbReference>
<gene>
    <name evidence="3" type="ORF">CDD80_3571</name>
</gene>
<comment type="caution">
    <text evidence="3">The sequence shown here is derived from an EMBL/GenBank/DDBJ whole genome shotgun (WGS) entry which is preliminary data.</text>
</comment>
<dbReference type="Proteomes" id="UP000226431">
    <property type="component" value="Unassembled WGS sequence"/>
</dbReference>
<proteinExistence type="predicted"/>
<feature type="compositionally biased region" description="Low complexity" evidence="1">
    <location>
        <begin position="172"/>
        <end position="184"/>
    </location>
</feature>
<reference evidence="3 4" key="1">
    <citation type="submission" date="2017-06" db="EMBL/GenBank/DDBJ databases">
        <title>Ant-infecting Ophiocordyceps genomes reveal a high diversity of potential behavioral manipulation genes and a possible major role for enterotoxins.</title>
        <authorList>
            <person name="De Bekker C."/>
            <person name="Evans H.C."/>
            <person name="Brachmann A."/>
            <person name="Hughes D.P."/>
        </authorList>
    </citation>
    <scope>NUCLEOTIDE SEQUENCE [LARGE SCALE GENOMIC DNA]</scope>
    <source>
        <strain evidence="3 4">Map16</strain>
    </source>
</reference>
<feature type="region of interest" description="Disordered" evidence="1">
    <location>
        <begin position="172"/>
        <end position="209"/>
    </location>
</feature>
<dbReference type="AlphaFoldDB" id="A0A2C5Z353"/>
<keyword evidence="4" id="KW-1185">Reference proteome</keyword>
<keyword evidence="2" id="KW-0812">Transmembrane</keyword>
<feature type="compositionally biased region" description="Basic and acidic residues" evidence="1">
    <location>
        <begin position="274"/>
        <end position="286"/>
    </location>
</feature>
<evidence type="ECO:0000313" key="3">
    <source>
        <dbReference type="EMBL" id="PHH73784.1"/>
    </source>
</evidence>
<name>A0A2C5Z353_9HYPO</name>
<evidence type="ECO:0000256" key="1">
    <source>
        <dbReference type="SAM" id="MobiDB-lite"/>
    </source>
</evidence>
<organism evidence="3 4">
    <name type="scientific">Ophiocordyceps camponoti-rufipedis</name>
    <dbReference type="NCBI Taxonomy" id="2004952"/>
    <lineage>
        <taxon>Eukaryota</taxon>
        <taxon>Fungi</taxon>
        <taxon>Dikarya</taxon>
        <taxon>Ascomycota</taxon>
        <taxon>Pezizomycotina</taxon>
        <taxon>Sordariomycetes</taxon>
        <taxon>Hypocreomycetidae</taxon>
        <taxon>Hypocreales</taxon>
        <taxon>Ophiocordycipitaceae</taxon>
        <taxon>Ophiocordyceps</taxon>
    </lineage>
</organism>
<dbReference type="OrthoDB" id="5386093at2759"/>